<evidence type="ECO:0000313" key="7">
    <source>
        <dbReference type="EMBL" id="CDW35663.1"/>
    </source>
</evidence>
<name>A0A0K2UBP5_LEPSM</name>
<dbReference type="PANTHER" id="PTHR43347">
    <property type="entry name" value="ACYL-COA SYNTHETASE"/>
    <property type="match status" value="1"/>
</dbReference>
<dbReference type="SUPFAM" id="SSF56801">
    <property type="entry name" value="Acetyl-CoA synthetase-like"/>
    <property type="match status" value="1"/>
</dbReference>
<dbReference type="InterPro" id="IPR000873">
    <property type="entry name" value="AMP-dep_synth/lig_dom"/>
</dbReference>
<dbReference type="GO" id="GO:0003987">
    <property type="term" value="F:acetate-CoA ligase activity"/>
    <property type="evidence" value="ECO:0007669"/>
    <property type="project" value="UniProtKB-EC"/>
</dbReference>
<dbReference type="Gene3D" id="3.40.50.12780">
    <property type="entry name" value="N-terminal domain of ligase-like"/>
    <property type="match status" value="1"/>
</dbReference>
<proteinExistence type="predicted"/>
<dbReference type="Pfam" id="PF00501">
    <property type="entry name" value="AMP-binding"/>
    <property type="match status" value="1"/>
</dbReference>
<dbReference type="GO" id="GO:0005759">
    <property type="term" value="C:mitochondrial matrix"/>
    <property type="evidence" value="ECO:0007669"/>
    <property type="project" value="TreeGrafter"/>
</dbReference>
<sequence length="355" mass="38929">MGWAVGHGYVCYSPLLHRNTSIVFEGKPAGTPDAGQFSRVIAENQVKGFFLAPTGLRFLKREDPNFEQGSKYPSNSLKAIFVGGERCDNSTKEWASHHFKVPILDHWWQTETAHPMTGHCIGLGNTLNPPKDSTGRPVPGFDIRVVDENGKNVANGEMGRIVCKLPIAPGCLSTLYGNDEGFVGTYFSRFPGFYDTMDAGVIESNGYVKVLARDDDVINVAGHRLSISRLEEVLISHPDVVDCAVVGVRDELKGQIPIGLIVLKKHFHQEDLSSLKEELVQQVRSNVGAVAALKILLSVNNLPRTRSGKITRKCIADMAMGLSIKIPATIEDATVFDEIRQVLVENLNLDIPSPQ</sequence>
<dbReference type="EMBL" id="HACA01018302">
    <property type="protein sequence ID" value="CDW35663.1"/>
    <property type="molecule type" value="Transcribed_RNA"/>
</dbReference>
<evidence type="ECO:0000256" key="4">
    <source>
        <dbReference type="ARBA" id="ARBA00047935"/>
    </source>
</evidence>
<dbReference type="InterPro" id="IPR025110">
    <property type="entry name" value="AMP-bd_C"/>
</dbReference>
<evidence type="ECO:0000256" key="2">
    <source>
        <dbReference type="ARBA" id="ARBA00040004"/>
    </source>
</evidence>
<dbReference type="AlphaFoldDB" id="A0A0K2UBP5"/>
<dbReference type="EC" id="6.2.1.1" evidence="1"/>
<dbReference type="InterPro" id="IPR042099">
    <property type="entry name" value="ANL_N_sf"/>
</dbReference>
<protein>
    <recommendedName>
        <fullName evidence="2">Acyl-CoA synthetase short-chain family member 3, mitochondrial</fullName>
        <ecNumber evidence="1">6.2.1.1</ecNumber>
    </recommendedName>
    <alternativeName>
        <fullName evidence="3">Acetate--CoA ligase 3</fullName>
    </alternativeName>
</protein>
<accession>A0A0K2UBP5</accession>
<dbReference type="GO" id="GO:0050218">
    <property type="term" value="F:propionate-CoA ligase activity"/>
    <property type="evidence" value="ECO:0007669"/>
    <property type="project" value="TreeGrafter"/>
</dbReference>
<dbReference type="EMBL" id="HACA01018303">
    <property type="protein sequence ID" value="CDW35664.1"/>
    <property type="molecule type" value="Transcribed_RNA"/>
</dbReference>
<evidence type="ECO:0000256" key="3">
    <source>
        <dbReference type="ARBA" id="ARBA00042755"/>
    </source>
</evidence>
<evidence type="ECO:0000256" key="1">
    <source>
        <dbReference type="ARBA" id="ARBA00013275"/>
    </source>
</evidence>
<comment type="catalytic activity">
    <reaction evidence="4">
        <text>butanoate + ATP + CoA = butanoyl-CoA + AMP + diphosphate</text>
        <dbReference type="Rhea" id="RHEA:46172"/>
        <dbReference type="ChEBI" id="CHEBI:17968"/>
        <dbReference type="ChEBI" id="CHEBI:30616"/>
        <dbReference type="ChEBI" id="CHEBI:33019"/>
        <dbReference type="ChEBI" id="CHEBI:57287"/>
        <dbReference type="ChEBI" id="CHEBI:57371"/>
        <dbReference type="ChEBI" id="CHEBI:456215"/>
    </reaction>
    <physiologicalReaction direction="left-to-right" evidence="4">
        <dbReference type="Rhea" id="RHEA:46173"/>
    </physiologicalReaction>
</comment>
<organism evidence="7">
    <name type="scientific">Lepeophtheirus salmonis</name>
    <name type="common">Salmon louse</name>
    <name type="synonym">Caligus salmonis</name>
    <dbReference type="NCBI Taxonomy" id="72036"/>
    <lineage>
        <taxon>Eukaryota</taxon>
        <taxon>Metazoa</taxon>
        <taxon>Ecdysozoa</taxon>
        <taxon>Arthropoda</taxon>
        <taxon>Crustacea</taxon>
        <taxon>Multicrustacea</taxon>
        <taxon>Hexanauplia</taxon>
        <taxon>Copepoda</taxon>
        <taxon>Siphonostomatoida</taxon>
        <taxon>Caligidae</taxon>
        <taxon>Lepeophtheirus</taxon>
    </lineage>
</organism>
<dbReference type="InterPro" id="IPR045851">
    <property type="entry name" value="AMP-bd_C_sf"/>
</dbReference>
<feature type="domain" description="AMP-binding enzyme C-terminal" evidence="6">
    <location>
        <begin position="230"/>
        <end position="309"/>
    </location>
</feature>
<evidence type="ECO:0000259" key="5">
    <source>
        <dbReference type="Pfam" id="PF00501"/>
    </source>
</evidence>
<dbReference type="PANTHER" id="PTHR43347:SF3">
    <property type="entry name" value="ACYL-COA SYNTHETASE SHORT-CHAIN FAMILY MEMBER 3, MITOCHONDRIAL"/>
    <property type="match status" value="1"/>
</dbReference>
<reference evidence="7" key="1">
    <citation type="submission" date="2014-05" db="EMBL/GenBank/DDBJ databases">
        <authorList>
            <person name="Chronopoulou M."/>
        </authorList>
    </citation>
    <scope>NUCLEOTIDE SEQUENCE</scope>
    <source>
        <tissue evidence="7">Whole organism</tissue>
    </source>
</reference>
<feature type="domain" description="AMP-dependent synthetase/ligase" evidence="5">
    <location>
        <begin position="1"/>
        <end position="164"/>
    </location>
</feature>
<dbReference type="Pfam" id="PF13193">
    <property type="entry name" value="AMP-binding_C"/>
    <property type="match status" value="1"/>
</dbReference>
<dbReference type="OrthoDB" id="1706066at2759"/>
<evidence type="ECO:0000259" key="6">
    <source>
        <dbReference type="Pfam" id="PF13193"/>
    </source>
</evidence>
<dbReference type="Gene3D" id="3.30.300.30">
    <property type="match status" value="1"/>
</dbReference>